<evidence type="ECO:0000313" key="2">
    <source>
        <dbReference type="Proteomes" id="UP000286097"/>
    </source>
</evidence>
<evidence type="ECO:0000313" key="1">
    <source>
        <dbReference type="EMBL" id="RQM14536.1"/>
    </source>
</evidence>
<dbReference type="VEuPathDB" id="FungiDB:DD237_003137"/>
<name>A0A425CC10_9STRA</name>
<reference evidence="1 2" key="1">
    <citation type="submission" date="2018-06" db="EMBL/GenBank/DDBJ databases">
        <title>Comparative genomics of downy mildews reveals potential adaptations to biotrophy.</title>
        <authorList>
            <person name="Fletcher K."/>
            <person name="Klosterman S.J."/>
            <person name="Derevnina L."/>
            <person name="Martin F."/>
            <person name="Koike S."/>
            <person name="Reyes Chin-Wo S."/>
            <person name="Mou B."/>
            <person name="Michelmore R."/>
        </authorList>
    </citation>
    <scope>NUCLEOTIDE SEQUENCE [LARGE SCALE GENOMIC DNA]</scope>
    <source>
        <strain evidence="1 2">R13</strain>
    </source>
</reference>
<proteinExistence type="predicted"/>
<dbReference type="EMBL" id="QKXF01000198">
    <property type="protein sequence ID" value="RQM14536.1"/>
    <property type="molecule type" value="Genomic_DNA"/>
</dbReference>
<dbReference type="AlphaFoldDB" id="A0A425CC10"/>
<organism evidence="1 2">
    <name type="scientific">Peronospora effusa</name>
    <dbReference type="NCBI Taxonomy" id="542832"/>
    <lineage>
        <taxon>Eukaryota</taxon>
        <taxon>Sar</taxon>
        <taxon>Stramenopiles</taxon>
        <taxon>Oomycota</taxon>
        <taxon>Peronosporomycetes</taxon>
        <taxon>Peronosporales</taxon>
        <taxon>Peronosporaceae</taxon>
        <taxon>Peronospora</taxon>
    </lineage>
</organism>
<dbReference type="Proteomes" id="UP000286097">
    <property type="component" value="Unassembled WGS sequence"/>
</dbReference>
<gene>
    <name evidence="1" type="ORF">DD237_003137</name>
</gene>
<comment type="caution">
    <text evidence="1">The sequence shown here is derived from an EMBL/GenBank/DDBJ whole genome shotgun (WGS) entry which is preliminary data.</text>
</comment>
<sequence length="62" mass="7024">MHSKDGVVDLEQQKAALGRPFWQHLLRTSADRLGDTGPATYHHSFAYARSSVARLSFLRLKQ</sequence>
<protein>
    <submittedName>
        <fullName evidence="1">Uncharacterized protein</fullName>
    </submittedName>
</protein>
<accession>A0A425CC10</accession>